<dbReference type="InterPro" id="IPR012938">
    <property type="entry name" value="Glc/Sorbosone_DH"/>
</dbReference>
<dbReference type="STRING" id="388413.ALPR1_14479"/>
<dbReference type="Pfam" id="PF07995">
    <property type="entry name" value="GSDH"/>
    <property type="match status" value="1"/>
</dbReference>
<evidence type="ECO:0000256" key="1">
    <source>
        <dbReference type="SAM" id="SignalP"/>
    </source>
</evidence>
<evidence type="ECO:0000259" key="2">
    <source>
        <dbReference type="Pfam" id="PF07995"/>
    </source>
</evidence>
<dbReference type="HOGENOM" id="CLU_012344_3_1_10"/>
<dbReference type="OrthoDB" id="9770043at2"/>
<feature type="chain" id="PRO_5002653572" evidence="1">
    <location>
        <begin position="21"/>
        <end position="391"/>
    </location>
</feature>
<sequence length="391" mass="43289">MNKLINTCILSVLLTQFSCAQNNSSTSPTPEGNLAVVEAFPALSFTRPVDFQHAGDNTKRLFVVEQRGVISVFENDANASEKTEFLSLESQVDDSGNEEGLLGLAFHPEFVSNGYFYVNYTASNPNRTIISRFSVSASNPNQADPASELVLLEFEQPYSNHNGGQISFGPDGFLYIAVGDGGSGGDPKENGQNKNTLLGTILRIDVNKSNGSKSYSIPSDNPFVNNSNGFREEIYAYGLRNPWRFSFDTANGQLWVGDVGQNKFEEIDIIKNGGNYGWNRMEGFHCFKPSDCDKTGLEMPIWEYDRSNGDISVTGGFVYRGSNFKELEGLYVYADFVSGRIWSLDASSPASPVNKELFDMDFAISSFGVDQDQELYICGFDDKIYKFKKIN</sequence>
<dbReference type="Proteomes" id="UP000003919">
    <property type="component" value="Chromosome"/>
</dbReference>
<dbReference type="SUPFAM" id="SSF50952">
    <property type="entry name" value="Soluble quinoprotein glucose dehydrogenase"/>
    <property type="match status" value="1"/>
</dbReference>
<dbReference type="InterPro" id="IPR011041">
    <property type="entry name" value="Quinoprot_gluc/sorb_DH_b-prop"/>
</dbReference>
<dbReference type="PANTHER" id="PTHR19328">
    <property type="entry name" value="HEDGEHOG-INTERACTING PROTEIN"/>
    <property type="match status" value="1"/>
</dbReference>
<dbReference type="PANTHER" id="PTHR19328:SF75">
    <property type="entry name" value="ALDOSE SUGAR DEHYDROGENASE YLII"/>
    <property type="match status" value="1"/>
</dbReference>
<evidence type="ECO:0000313" key="4">
    <source>
        <dbReference type="Proteomes" id="UP000003919"/>
    </source>
</evidence>
<dbReference type="EMBL" id="AAXU02000001">
    <property type="protein sequence ID" value="EAZ79843.1"/>
    <property type="molecule type" value="Genomic_DNA"/>
</dbReference>
<dbReference type="RefSeq" id="WP_008201550.1">
    <property type="nucleotide sequence ID" value="NZ_CM001023.1"/>
</dbReference>
<feature type="signal peptide" evidence="1">
    <location>
        <begin position="1"/>
        <end position="20"/>
    </location>
</feature>
<keyword evidence="4" id="KW-1185">Reference proteome</keyword>
<comment type="caution">
    <text evidence="3">The sequence shown here is derived from an EMBL/GenBank/DDBJ whole genome shotgun (WGS) entry which is preliminary data.</text>
</comment>
<gene>
    <name evidence="3" type="ORF">ALPR1_14479</name>
</gene>
<dbReference type="eggNOG" id="COG2133">
    <property type="taxonomic scope" value="Bacteria"/>
</dbReference>
<organism evidence="3 4">
    <name type="scientific">Algoriphagus machipongonensis</name>
    <dbReference type="NCBI Taxonomy" id="388413"/>
    <lineage>
        <taxon>Bacteria</taxon>
        <taxon>Pseudomonadati</taxon>
        <taxon>Bacteroidota</taxon>
        <taxon>Cytophagia</taxon>
        <taxon>Cytophagales</taxon>
        <taxon>Cyclobacteriaceae</taxon>
        <taxon>Algoriphagus</taxon>
    </lineage>
</organism>
<dbReference type="Gene3D" id="2.120.10.30">
    <property type="entry name" value="TolB, C-terminal domain"/>
    <property type="match status" value="1"/>
</dbReference>
<keyword evidence="1" id="KW-0732">Signal</keyword>
<dbReference type="InterPro" id="IPR011042">
    <property type="entry name" value="6-blade_b-propeller_TolB-like"/>
</dbReference>
<reference evidence="3 4" key="1">
    <citation type="journal article" date="2011" name="J. Bacteriol.">
        <title>Complete genome sequence of Algoriphagus sp. PR1, bacterial prey of a colony-forming choanoflagellate.</title>
        <authorList>
            <person name="Alegado R.A."/>
            <person name="Ferriera S."/>
            <person name="Nusbaum C."/>
            <person name="Young S.K."/>
            <person name="Zeng Q."/>
            <person name="Imamovic A."/>
            <person name="Fairclough S.R."/>
            <person name="King N."/>
        </authorList>
    </citation>
    <scope>NUCLEOTIDE SEQUENCE [LARGE SCALE GENOMIC DNA]</scope>
    <source>
        <strain evidence="3 4">PR1</strain>
    </source>
</reference>
<name>A3I047_9BACT</name>
<feature type="domain" description="Glucose/Sorbosone dehydrogenase" evidence="2">
    <location>
        <begin position="47"/>
        <end position="377"/>
    </location>
</feature>
<accession>A3I047</accession>
<dbReference type="AlphaFoldDB" id="A3I047"/>
<proteinExistence type="predicted"/>
<protein>
    <submittedName>
        <fullName evidence="3">Protein up-regulated by thyroid hormone-putative PQQ-dependent glucose dehydrogenase</fullName>
    </submittedName>
</protein>
<evidence type="ECO:0000313" key="3">
    <source>
        <dbReference type="EMBL" id="EAZ79843.1"/>
    </source>
</evidence>
<dbReference type="EMBL" id="CM001023">
    <property type="protein sequence ID" value="EAZ79843.1"/>
    <property type="molecule type" value="Genomic_DNA"/>
</dbReference>